<keyword evidence="2" id="KW-1185">Reference proteome</keyword>
<evidence type="ECO:0000313" key="1">
    <source>
        <dbReference type="EMBL" id="OEK04996.1"/>
    </source>
</evidence>
<dbReference type="EMBL" id="MDGQ01000005">
    <property type="protein sequence ID" value="OEK04996.1"/>
    <property type="molecule type" value="Genomic_DNA"/>
</dbReference>
<dbReference type="InterPro" id="IPR019854">
    <property type="entry name" value="Motility-assoc_prot_GldC"/>
</dbReference>
<comment type="caution">
    <text evidence="1">The sequence shown here is derived from an EMBL/GenBank/DDBJ whole genome shotgun (WGS) entry which is preliminary data.</text>
</comment>
<proteinExistence type="predicted"/>
<dbReference type="Pfam" id="PF19937">
    <property type="entry name" value="GldC-like"/>
    <property type="match status" value="1"/>
</dbReference>
<dbReference type="OrthoDB" id="893422at2"/>
<organism evidence="1 2">
    <name type="scientific">Roseivirga misakiensis</name>
    <dbReference type="NCBI Taxonomy" id="1563681"/>
    <lineage>
        <taxon>Bacteria</taxon>
        <taxon>Pseudomonadati</taxon>
        <taxon>Bacteroidota</taxon>
        <taxon>Cytophagia</taxon>
        <taxon>Cytophagales</taxon>
        <taxon>Roseivirgaceae</taxon>
        <taxon>Roseivirga</taxon>
    </lineage>
</organism>
<gene>
    <name evidence="1" type="ORF">BFP71_16345</name>
</gene>
<dbReference type="NCBIfam" id="TIGR03515">
    <property type="entry name" value="GldC"/>
    <property type="match status" value="1"/>
</dbReference>
<reference evidence="1 2" key="1">
    <citation type="submission" date="2016-08" db="EMBL/GenBank/DDBJ databases">
        <title>Draft genome of Fabibacter sp. strain SK-8.</title>
        <authorList>
            <person name="Wong S.-K."/>
            <person name="Hamasaki K."/>
            <person name="Yoshizawa S."/>
        </authorList>
    </citation>
    <scope>NUCLEOTIDE SEQUENCE [LARGE SCALE GENOMIC DNA]</scope>
    <source>
        <strain evidence="1 2">SK-8</strain>
    </source>
</reference>
<dbReference type="Proteomes" id="UP000095552">
    <property type="component" value="Unassembled WGS sequence"/>
</dbReference>
<accession>A0A1E5T0W0</accession>
<dbReference type="RefSeq" id="WP_069836500.1">
    <property type="nucleotide sequence ID" value="NZ_MDGQ01000005.1"/>
</dbReference>
<name>A0A1E5T0W0_9BACT</name>
<dbReference type="STRING" id="1563681.BFP71_16345"/>
<sequence length="115" mass="13410">MKESEINLRVELDNENIPEKIFWNATDKDVEGEQETKSFSLSIWDHNNQNTLRIDLWNKEMPIDEMKRFYVDCLGGLAQSVLNSTGDEFMSSAMNRLCDKLVKHLEEELKQNTQG</sequence>
<evidence type="ECO:0000313" key="2">
    <source>
        <dbReference type="Proteomes" id="UP000095552"/>
    </source>
</evidence>
<dbReference type="AlphaFoldDB" id="A0A1E5T0W0"/>
<protein>
    <submittedName>
        <fullName evidence="1">Gliding motility protein GldC</fullName>
    </submittedName>
</protein>